<gene>
    <name evidence="2" type="ORF">ESB00_02485</name>
</gene>
<evidence type="ECO:0008006" key="4">
    <source>
        <dbReference type="Google" id="ProtNLM"/>
    </source>
</evidence>
<keyword evidence="1" id="KW-0732">Signal</keyword>
<reference evidence="2 3" key="1">
    <citation type="submission" date="2019-01" db="EMBL/GenBank/DDBJ databases">
        <title>Lacunisphaera sp. strain TWA-58.</title>
        <authorList>
            <person name="Chen W.-M."/>
        </authorList>
    </citation>
    <scope>NUCLEOTIDE SEQUENCE [LARGE SCALE GENOMIC DNA]</scope>
    <source>
        <strain evidence="2 3">TWA-58</strain>
    </source>
</reference>
<feature type="chain" id="PRO_5020870709" description="FAD/FMN-containing dehydrogenase" evidence="1">
    <location>
        <begin position="19"/>
        <end position="156"/>
    </location>
</feature>
<evidence type="ECO:0000313" key="2">
    <source>
        <dbReference type="EMBL" id="RXK54784.1"/>
    </source>
</evidence>
<accession>A0A4Q1C7A8</accession>
<dbReference type="AlphaFoldDB" id="A0A4Q1C7A8"/>
<dbReference type="EMBL" id="SDHX01000001">
    <property type="protein sequence ID" value="RXK54784.1"/>
    <property type="molecule type" value="Genomic_DNA"/>
</dbReference>
<dbReference type="RefSeq" id="WP_129046147.1">
    <property type="nucleotide sequence ID" value="NZ_SDHX01000001.1"/>
</dbReference>
<organism evidence="2 3">
    <name type="scientific">Oleiharenicola lentus</name>
    <dbReference type="NCBI Taxonomy" id="2508720"/>
    <lineage>
        <taxon>Bacteria</taxon>
        <taxon>Pseudomonadati</taxon>
        <taxon>Verrucomicrobiota</taxon>
        <taxon>Opitutia</taxon>
        <taxon>Opitutales</taxon>
        <taxon>Opitutaceae</taxon>
        <taxon>Oleiharenicola</taxon>
    </lineage>
</organism>
<dbReference type="Proteomes" id="UP000290218">
    <property type="component" value="Unassembled WGS sequence"/>
</dbReference>
<evidence type="ECO:0000313" key="3">
    <source>
        <dbReference type="Proteomes" id="UP000290218"/>
    </source>
</evidence>
<name>A0A4Q1C7A8_9BACT</name>
<sequence>MPIRTLLLFCLVTLGLAAAPYRVGDTFEAFTTKDQHDRTFTYTGGARLVIVSFEMGSGKAANGYFEEQPAGFLDQHRALFIANIHGMPGIGRAFALPKMRKYPHRILLADAENFLARYPTEEDKLTVLTLDDAGKITAIRFINPKKELAGLFAPAK</sequence>
<comment type="caution">
    <text evidence="2">The sequence shown here is derived from an EMBL/GenBank/DDBJ whole genome shotgun (WGS) entry which is preliminary data.</text>
</comment>
<feature type="signal peptide" evidence="1">
    <location>
        <begin position="1"/>
        <end position="18"/>
    </location>
</feature>
<dbReference type="OrthoDB" id="5340260at2"/>
<evidence type="ECO:0000256" key="1">
    <source>
        <dbReference type="SAM" id="SignalP"/>
    </source>
</evidence>
<keyword evidence="3" id="KW-1185">Reference proteome</keyword>
<protein>
    <recommendedName>
        <fullName evidence="4">FAD/FMN-containing dehydrogenase</fullName>
    </recommendedName>
</protein>
<proteinExistence type="predicted"/>